<dbReference type="InterPro" id="IPR005135">
    <property type="entry name" value="Endo/exonuclease/phosphatase"/>
</dbReference>
<dbReference type="InterPro" id="IPR036691">
    <property type="entry name" value="Endo/exonu/phosph_ase_sf"/>
</dbReference>
<reference evidence="2" key="1">
    <citation type="submission" date="2020-04" db="EMBL/GenBank/DDBJ databases">
        <authorList>
            <person name="Zhang T."/>
        </authorList>
    </citation>
    <scope>NUCLEOTIDE SEQUENCE</scope>
    <source>
        <strain evidence="2">HKST-UBA14</strain>
    </source>
</reference>
<dbReference type="EMBL" id="JAGQLK010000063">
    <property type="protein sequence ID" value="MCA9383382.1"/>
    <property type="molecule type" value="Genomic_DNA"/>
</dbReference>
<dbReference type="AlphaFoldDB" id="A0A955RJ33"/>
<dbReference type="Gene3D" id="3.60.10.10">
    <property type="entry name" value="Endonuclease/exonuclease/phosphatase"/>
    <property type="match status" value="1"/>
</dbReference>
<evidence type="ECO:0000259" key="1">
    <source>
        <dbReference type="Pfam" id="PF03372"/>
    </source>
</evidence>
<reference evidence="2" key="2">
    <citation type="journal article" date="2021" name="Microbiome">
        <title>Successional dynamics and alternative stable states in a saline activated sludge microbial community over 9 years.</title>
        <authorList>
            <person name="Wang Y."/>
            <person name="Ye J."/>
            <person name="Ju F."/>
            <person name="Liu L."/>
            <person name="Boyd J.A."/>
            <person name="Deng Y."/>
            <person name="Parks D.H."/>
            <person name="Jiang X."/>
            <person name="Yin X."/>
            <person name="Woodcroft B.J."/>
            <person name="Tyson G.W."/>
            <person name="Hugenholtz P."/>
            <person name="Polz M.F."/>
            <person name="Zhang T."/>
        </authorList>
    </citation>
    <scope>NUCLEOTIDE SEQUENCE</scope>
    <source>
        <strain evidence="2">HKST-UBA14</strain>
    </source>
</reference>
<dbReference type="GO" id="GO:0003824">
    <property type="term" value="F:catalytic activity"/>
    <property type="evidence" value="ECO:0007669"/>
    <property type="project" value="InterPro"/>
</dbReference>
<organism evidence="2 3">
    <name type="scientific">Candidatus Dojkabacteria bacterium</name>
    <dbReference type="NCBI Taxonomy" id="2099670"/>
    <lineage>
        <taxon>Bacteria</taxon>
        <taxon>Candidatus Dojkabacteria</taxon>
    </lineage>
</organism>
<evidence type="ECO:0000313" key="2">
    <source>
        <dbReference type="EMBL" id="MCA9383382.1"/>
    </source>
</evidence>
<feature type="non-terminal residue" evidence="2">
    <location>
        <position position="109"/>
    </location>
</feature>
<evidence type="ECO:0000313" key="3">
    <source>
        <dbReference type="Proteomes" id="UP000783287"/>
    </source>
</evidence>
<accession>A0A955RJ33</accession>
<dbReference type="SUPFAM" id="SSF56219">
    <property type="entry name" value="DNase I-like"/>
    <property type="match status" value="1"/>
</dbReference>
<comment type="caution">
    <text evidence="2">The sequence shown here is derived from an EMBL/GenBank/DDBJ whole genome shotgun (WGS) entry which is preliminary data.</text>
</comment>
<feature type="domain" description="Endonuclease/exonuclease/phosphatase" evidence="1">
    <location>
        <begin position="10"/>
        <end position="97"/>
    </location>
</feature>
<gene>
    <name evidence="2" type="ORF">KC909_03390</name>
</gene>
<protein>
    <recommendedName>
        <fullName evidence="1">Endonuclease/exonuclease/phosphatase domain-containing protein</fullName>
    </recommendedName>
</protein>
<proteinExistence type="predicted"/>
<dbReference type="Proteomes" id="UP000783287">
    <property type="component" value="Unassembled WGS sequence"/>
</dbReference>
<sequence length="109" mass="12191">MQIKHLQLNTALLRDKESIANYLSEQEIDVACLQEIVYPIGGTNELEKLVTAKGYNYAGGTHFNYLPKSETLGVAIVSKYPIVDIVRTIWNSPDYTPKNIDANSFLGDE</sequence>
<name>A0A955RJ33_9BACT</name>
<dbReference type="Pfam" id="PF03372">
    <property type="entry name" value="Exo_endo_phos"/>
    <property type="match status" value="1"/>
</dbReference>